<dbReference type="SUPFAM" id="SSF143422">
    <property type="entry name" value="Transposase IS200-like"/>
    <property type="match status" value="1"/>
</dbReference>
<dbReference type="GO" id="GO:0043565">
    <property type="term" value="F:sequence-specific DNA binding"/>
    <property type="evidence" value="ECO:0007669"/>
    <property type="project" value="TreeGrafter"/>
</dbReference>
<evidence type="ECO:0000313" key="3">
    <source>
        <dbReference type="Proteomes" id="UP000229433"/>
    </source>
</evidence>
<evidence type="ECO:0000259" key="1">
    <source>
        <dbReference type="SMART" id="SM01321"/>
    </source>
</evidence>
<dbReference type="PANTHER" id="PTHR36966">
    <property type="entry name" value="REP-ASSOCIATED TYROSINE TRANSPOSASE"/>
    <property type="match status" value="1"/>
</dbReference>
<dbReference type="Proteomes" id="UP000229433">
    <property type="component" value="Unassembled WGS sequence"/>
</dbReference>
<reference evidence="2 3" key="1">
    <citation type="submission" date="2017-08" db="EMBL/GenBank/DDBJ databases">
        <title>The whole genome shortgun sequences of strain Leeuwenhoekiella nanhaiensis G18 from the South China Sea.</title>
        <authorList>
            <person name="Liu Q."/>
        </authorList>
    </citation>
    <scope>NUCLEOTIDE SEQUENCE [LARGE SCALE GENOMIC DNA]</scope>
    <source>
        <strain evidence="2 3">G18</strain>
    </source>
</reference>
<organism evidence="2 3">
    <name type="scientific">Leeuwenhoekiella nanhaiensis</name>
    <dbReference type="NCBI Taxonomy" id="1655491"/>
    <lineage>
        <taxon>Bacteria</taxon>
        <taxon>Pseudomonadati</taxon>
        <taxon>Bacteroidota</taxon>
        <taxon>Flavobacteriia</taxon>
        <taxon>Flavobacteriales</taxon>
        <taxon>Flavobacteriaceae</taxon>
        <taxon>Leeuwenhoekiella</taxon>
    </lineage>
</organism>
<dbReference type="PANTHER" id="PTHR36966:SF1">
    <property type="entry name" value="REP-ASSOCIATED TYROSINE TRANSPOSASE"/>
    <property type="match status" value="1"/>
</dbReference>
<dbReference type="InterPro" id="IPR052715">
    <property type="entry name" value="RAYT_transposase"/>
</dbReference>
<dbReference type="InterPro" id="IPR002686">
    <property type="entry name" value="Transposase_17"/>
</dbReference>
<gene>
    <name evidence="2" type="ORF">CJ305_10900</name>
</gene>
<dbReference type="Gene3D" id="3.30.70.1290">
    <property type="entry name" value="Transposase IS200-like"/>
    <property type="match status" value="1"/>
</dbReference>
<comment type="caution">
    <text evidence="2">The sequence shown here is derived from an EMBL/GenBank/DDBJ whole genome shotgun (WGS) entry which is preliminary data.</text>
</comment>
<protein>
    <recommendedName>
        <fullName evidence="1">Transposase IS200-like domain-containing protein</fullName>
    </recommendedName>
</protein>
<dbReference type="RefSeq" id="WP_099646314.1">
    <property type="nucleotide sequence ID" value="NZ_KZ319291.1"/>
</dbReference>
<accession>A0A2G1VQR3</accession>
<keyword evidence="3" id="KW-1185">Reference proteome</keyword>
<sequence length="172" mass="20216">MDKYKGKYRNESARHPTWDYANAGLYFITICTRDRKHFFGEINLGKMELSDIGKIAEQEWLKTFEMRPDMNLWMGKFVVMPDHFHAVIGIGENEFNTQNTSRPNKFGPQSKNLASIIRGFKIGVTTNARKTNPDFAWQSLYHDRIIRNEKSHLAISNYIENNVRNWKKDKLN</sequence>
<dbReference type="AlphaFoldDB" id="A0A2G1VQR3"/>
<dbReference type="GO" id="GO:0006313">
    <property type="term" value="P:DNA transposition"/>
    <property type="evidence" value="ECO:0007669"/>
    <property type="project" value="InterPro"/>
</dbReference>
<dbReference type="InterPro" id="IPR036515">
    <property type="entry name" value="Transposase_17_sf"/>
</dbReference>
<dbReference type="GO" id="GO:0004803">
    <property type="term" value="F:transposase activity"/>
    <property type="evidence" value="ECO:0007669"/>
    <property type="project" value="InterPro"/>
</dbReference>
<name>A0A2G1VQR3_9FLAO</name>
<evidence type="ECO:0000313" key="2">
    <source>
        <dbReference type="EMBL" id="PHQ29112.1"/>
    </source>
</evidence>
<dbReference type="OrthoDB" id="9794403at2"/>
<feature type="domain" description="Transposase IS200-like" evidence="1">
    <location>
        <begin position="21"/>
        <end position="162"/>
    </location>
</feature>
<dbReference type="EMBL" id="NQXA01000008">
    <property type="protein sequence ID" value="PHQ29112.1"/>
    <property type="molecule type" value="Genomic_DNA"/>
</dbReference>
<proteinExistence type="predicted"/>
<dbReference type="SMART" id="SM01321">
    <property type="entry name" value="Y1_Tnp"/>
    <property type="match status" value="1"/>
</dbReference>